<gene>
    <name evidence="4" type="ORF">SAMN06296008_11163</name>
</gene>
<keyword evidence="5" id="KW-1185">Reference proteome</keyword>
<dbReference type="RefSeq" id="WP_084284410.1">
    <property type="nucleotide sequence ID" value="NZ_FWXJ01000011.1"/>
</dbReference>
<keyword evidence="2" id="KW-1133">Transmembrane helix</keyword>
<organism evidence="4 5">
    <name type="scientific">Polynucleobacter kasalickyi</name>
    <dbReference type="NCBI Taxonomy" id="1938817"/>
    <lineage>
        <taxon>Bacteria</taxon>
        <taxon>Pseudomonadati</taxon>
        <taxon>Pseudomonadota</taxon>
        <taxon>Betaproteobacteria</taxon>
        <taxon>Burkholderiales</taxon>
        <taxon>Burkholderiaceae</taxon>
        <taxon>Polynucleobacter</taxon>
    </lineage>
</organism>
<sequence length="177" mass="20211">MGNQTKKIWLTLFSGLFLCSISNSAFAMPEGMEEAIADKMVWLIIIVMPIAFLYGYWKIHILPEKYAEKVHHPHLNTIKVLCFLSIAFGGLFWPLAWLLAYSKPVFYKMAYGTDKSDEYYTHHAVEHAGAPIDLAIVNDEIMQLEEKLAGLNQKRDLIQKIRSSEQTSTPTKDNHHA</sequence>
<feature type="chain" id="PRO_5012099675" description="DUF3302 domain-containing protein" evidence="3">
    <location>
        <begin position="28"/>
        <end position="177"/>
    </location>
</feature>
<keyword evidence="3" id="KW-0732">Signal</keyword>
<evidence type="ECO:0000313" key="5">
    <source>
        <dbReference type="Proteomes" id="UP000192708"/>
    </source>
</evidence>
<feature type="transmembrane region" description="Helical" evidence="2">
    <location>
        <begin position="78"/>
        <end position="100"/>
    </location>
</feature>
<feature type="coiled-coil region" evidence="1">
    <location>
        <begin position="134"/>
        <end position="161"/>
    </location>
</feature>
<accession>A0A1W2B2G9</accession>
<dbReference type="Pfam" id="PF11742">
    <property type="entry name" value="DUF3302"/>
    <property type="match status" value="1"/>
</dbReference>
<dbReference type="EMBL" id="FWXJ01000011">
    <property type="protein sequence ID" value="SMC67139.1"/>
    <property type="molecule type" value="Genomic_DNA"/>
</dbReference>
<feature type="transmembrane region" description="Helical" evidence="2">
    <location>
        <begin position="40"/>
        <end position="57"/>
    </location>
</feature>
<protein>
    <recommendedName>
        <fullName evidence="6">DUF3302 domain-containing protein</fullName>
    </recommendedName>
</protein>
<dbReference type="Proteomes" id="UP000192708">
    <property type="component" value="Unassembled WGS sequence"/>
</dbReference>
<dbReference type="OrthoDB" id="5522885at2"/>
<evidence type="ECO:0008006" key="6">
    <source>
        <dbReference type="Google" id="ProtNLM"/>
    </source>
</evidence>
<name>A0A1W2B2G9_9BURK</name>
<evidence type="ECO:0000256" key="2">
    <source>
        <dbReference type="SAM" id="Phobius"/>
    </source>
</evidence>
<keyword evidence="1" id="KW-0175">Coiled coil</keyword>
<dbReference type="InterPro" id="IPR011223">
    <property type="entry name" value="UCP028770"/>
</dbReference>
<proteinExistence type="predicted"/>
<feature type="signal peptide" evidence="3">
    <location>
        <begin position="1"/>
        <end position="27"/>
    </location>
</feature>
<keyword evidence="2" id="KW-0472">Membrane</keyword>
<evidence type="ECO:0000313" key="4">
    <source>
        <dbReference type="EMBL" id="SMC67139.1"/>
    </source>
</evidence>
<keyword evidence="2" id="KW-0812">Transmembrane</keyword>
<dbReference type="AlphaFoldDB" id="A0A1W2B2G9"/>
<reference evidence="4 5" key="1">
    <citation type="submission" date="2017-04" db="EMBL/GenBank/DDBJ databases">
        <authorList>
            <person name="Afonso C.L."/>
            <person name="Miller P.J."/>
            <person name="Scott M.A."/>
            <person name="Spackman E."/>
            <person name="Goraichik I."/>
            <person name="Dimitrov K.M."/>
            <person name="Suarez D.L."/>
            <person name="Swayne D.E."/>
        </authorList>
    </citation>
    <scope>NUCLEOTIDE SEQUENCE [LARGE SCALE GENOMIC DNA]</scope>
    <source>
        <strain evidence="4 5">VK13</strain>
    </source>
</reference>
<evidence type="ECO:0000256" key="1">
    <source>
        <dbReference type="SAM" id="Coils"/>
    </source>
</evidence>
<dbReference type="STRING" id="1938817.SAMN06296008_11163"/>
<evidence type="ECO:0000256" key="3">
    <source>
        <dbReference type="SAM" id="SignalP"/>
    </source>
</evidence>